<evidence type="ECO:0008006" key="3">
    <source>
        <dbReference type="Google" id="ProtNLM"/>
    </source>
</evidence>
<dbReference type="Proteomes" id="UP001501791">
    <property type="component" value="Unassembled WGS sequence"/>
</dbReference>
<evidence type="ECO:0000313" key="1">
    <source>
        <dbReference type="EMBL" id="GAA1557673.1"/>
    </source>
</evidence>
<dbReference type="InterPro" id="IPR035093">
    <property type="entry name" value="RelE/ParE_toxin_dom_sf"/>
</dbReference>
<evidence type="ECO:0000313" key="2">
    <source>
        <dbReference type="Proteomes" id="UP001501791"/>
    </source>
</evidence>
<dbReference type="RefSeq" id="WP_346037005.1">
    <property type="nucleotide sequence ID" value="NZ_BAAALY010000016.1"/>
</dbReference>
<protein>
    <recommendedName>
        <fullName evidence="3">Type II toxin-antitoxin system RelE/ParE family toxin</fullName>
    </recommendedName>
</protein>
<accession>A0ABP4N8L3</accession>
<comment type="caution">
    <text evidence="1">The sequence shown here is derived from an EMBL/GenBank/DDBJ whole genome shotgun (WGS) entry which is preliminary data.</text>
</comment>
<sequence>MTSPHAEHPEAGAELFAAAERLEQVEPGLGHALFAVVREAIDAIEQYPDGWPPFPGWDREPFVRSKGTKRFHFRVVYFIRDGEPVILAYAHERQRPGYWRHRYEELRGD</sequence>
<name>A0ABP4N8L3_9MICO</name>
<dbReference type="EMBL" id="BAAALY010000016">
    <property type="protein sequence ID" value="GAA1557673.1"/>
    <property type="molecule type" value="Genomic_DNA"/>
</dbReference>
<dbReference type="Gene3D" id="3.30.2310.20">
    <property type="entry name" value="RelE-like"/>
    <property type="match status" value="1"/>
</dbReference>
<reference evidence="2" key="1">
    <citation type="journal article" date="2019" name="Int. J. Syst. Evol. Microbiol.">
        <title>The Global Catalogue of Microorganisms (GCM) 10K type strain sequencing project: providing services to taxonomists for standard genome sequencing and annotation.</title>
        <authorList>
            <consortium name="The Broad Institute Genomics Platform"/>
            <consortium name="The Broad Institute Genome Sequencing Center for Infectious Disease"/>
            <person name="Wu L."/>
            <person name="Ma J."/>
        </authorList>
    </citation>
    <scope>NUCLEOTIDE SEQUENCE [LARGE SCALE GENOMIC DNA]</scope>
    <source>
        <strain evidence="2">JCM 13319</strain>
    </source>
</reference>
<gene>
    <name evidence="1" type="ORF">GCM10009691_34750</name>
</gene>
<proteinExistence type="predicted"/>
<organism evidence="1 2">
    <name type="scientific">Brevibacterium picturae</name>
    <dbReference type="NCBI Taxonomy" id="260553"/>
    <lineage>
        <taxon>Bacteria</taxon>
        <taxon>Bacillati</taxon>
        <taxon>Actinomycetota</taxon>
        <taxon>Actinomycetes</taxon>
        <taxon>Micrococcales</taxon>
        <taxon>Brevibacteriaceae</taxon>
        <taxon>Brevibacterium</taxon>
    </lineage>
</organism>
<keyword evidence="2" id="KW-1185">Reference proteome</keyword>